<dbReference type="EMBL" id="RAQO01000004">
    <property type="protein sequence ID" value="RKF19700.1"/>
    <property type="molecule type" value="Genomic_DNA"/>
</dbReference>
<name>A0A420EGA7_9ALTE</name>
<dbReference type="SUPFAM" id="SSF51316">
    <property type="entry name" value="Mss4-like"/>
    <property type="match status" value="1"/>
</dbReference>
<gene>
    <name evidence="6" type="ORF">DBZ36_04350</name>
</gene>
<dbReference type="InterPro" id="IPR011057">
    <property type="entry name" value="Mss4-like_sf"/>
</dbReference>
<dbReference type="PANTHER" id="PTHR33337">
    <property type="entry name" value="GFA DOMAIN-CONTAINING PROTEIN"/>
    <property type="match status" value="1"/>
</dbReference>
<dbReference type="InterPro" id="IPR006913">
    <property type="entry name" value="CENP-V/GFA"/>
</dbReference>
<evidence type="ECO:0000259" key="5">
    <source>
        <dbReference type="PROSITE" id="PS51891"/>
    </source>
</evidence>
<sequence length="133" mass="14834">MSTITGSCLCGRVSFECKNDFHSFHLCHCKQCQKITGSAHASNLFTQVGNIKWLKGEALLKRYNMPERFFSKNFCTECGSSMPYETQSGKALIVPAGCLDQSPSIEPQDNIFCTEKASWYASAIKAPSFDRFP</sequence>
<dbReference type="Pfam" id="PF04828">
    <property type="entry name" value="GFA"/>
    <property type="match status" value="1"/>
</dbReference>
<dbReference type="Proteomes" id="UP000286482">
    <property type="component" value="Unassembled WGS sequence"/>
</dbReference>
<keyword evidence="4" id="KW-0456">Lyase</keyword>
<evidence type="ECO:0000313" key="7">
    <source>
        <dbReference type="Proteomes" id="UP000286482"/>
    </source>
</evidence>
<keyword evidence="7" id="KW-1185">Reference proteome</keyword>
<comment type="similarity">
    <text evidence="1">Belongs to the Gfa family.</text>
</comment>
<dbReference type="RefSeq" id="WP_120353705.1">
    <property type="nucleotide sequence ID" value="NZ_RAQO01000004.1"/>
</dbReference>
<dbReference type="PROSITE" id="PS51891">
    <property type="entry name" value="CENP_V_GFA"/>
    <property type="match status" value="1"/>
</dbReference>
<evidence type="ECO:0000256" key="2">
    <source>
        <dbReference type="ARBA" id="ARBA00022723"/>
    </source>
</evidence>
<evidence type="ECO:0000256" key="4">
    <source>
        <dbReference type="ARBA" id="ARBA00023239"/>
    </source>
</evidence>
<keyword evidence="3" id="KW-0862">Zinc</keyword>
<dbReference type="GO" id="GO:0016846">
    <property type="term" value="F:carbon-sulfur lyase activity"/>
    <property type="evidence" value="ECO:0007669"/>
    <property type="project" value="InterPro"/>
</dbReference>
<evidence type="ECO:0000313" key="6">
    <source>
        <dbReference type="EMBL" id="RKF19700.1"/>
    </source>
</evidence>
<accession>A0A420EGA7</accession>
<comment type="caution">
    <text evidence="6">The sequence shown here is derived from an EMBL/GenBank/DDBJ whole genome shotgun (WGS) entry which is preliminary data.</text>
</comment>
<dbReference type="AlphaFoldDB" id="A0A420EGA7"/>
<evidence type="ECO:0000256" key="3">
    <source>
        <dbReference type="ARBA" id="ARBA00022833"/>
    </source>
</evidence>
<organism evidence="6 7">
    <name type="scientific">Alginatibacterium sediminis</name>
    <dbReference type="NCBI Taxonomy" id="2164068"/>
    <lineage>
        <taxon>Bacteria</taxon>
        <taxon>Pseudomonadati</taxon>
        <taxon>Pseudomonadota</taxon>
        <taxon>Gammaproteobacteria</taxon>
        <taxon>Alteromonadales</taxon>
        <taxon>Alteromonadaceae</taxon>
        <taxon>Alginatibacterium</taxon>
    </lineage>
</organism>
<proteinExistence type="inferred from homology"/>
<reference evidence="6 7" key="1">
    <citation type="submission" date="2018-09" db="EMBL/GenBank/DDBJ databases">
        <authorList>
            <person name="Wang Z."/>
        </authorList>
    </citation>
    <scope>NUCLEOTIDE SEQUENCE [LARGE SCALE GENOMIC DNA]</scope>
    <source>
        <strain evidence="6 7">ALS 81</strain>
    </source>
</reference>
<protein>
    <submittedName>
        <fullName evidence="6">GFA family protein</fullName>
    </submittedName>
</protein>
<dbReference type="OrthoDB" id="4188830at2"/>
<evidence type="ECO:0000256" key="1">
    <source>
        <dbReference type="ARBA" id="ARBA00005495"/>
    </source>
</evidence>
<keyword evidence="2" id="KW-0479">Metal-binding</keyword>
<dbReference type="PANTHER" id="PTHR33337:SF40">
    <property type="entry name" value="CENP-V_GFA DOMAIN-CONTAINING PROTEIN-RELATED"/>
    <property type="match status" value="1"/>
</dbReference>
<feature type="domain" description="CENP-V/GFA" evidence="5">
    <location>
        <begin position="4"/>
        <end position="109"/>
    </location>
</feature>
<dbReference type="GO" id="GO:0046872">
    <property type="term" value="F:metal ion binding"/>
    <property type="evidence" value="ECO:0007669"/>
    <property type="project" value="UniProtKB-KW"/>
</dbReference>
<dbReference type="Gene3D" id="3.90.1590.10">
    <property type="entry name" value="glutathione-dependent formaldehyde- activating enzyme (gfa)"/>
    <property type="match status" value="1"/>
</dbReference>